<dbReference type="SUPFAM" id="SSF52047">
    <property type="entry name" value="RNI-like"/>
    <property type="match status" value="1"/>
</dbReference>
<dbReference type="PANTHER" id="PTHR13318">
    <property type="entry name" value="PARTNER OF PAIRED, ISOFORM B-RELATED"/>
    <property type="match status" value="1"/>
</dbReference>
<dbReference type="InterPro" id="IPR036047">
    <property type="entry name" value="F-box-like_dom_sf"/>
</dbReference>
<dbReference type="PROSITE" id="PS50181">
    <property type="entry name" value="FBOX"/>
    <property type="match status" value="1"/>
</dbReference>
<dbReference type="Pfam" id="PF25372">
    <property type="entry name" value="DUF7885"/>
    <property type="match status" value="1"/>
</dbReference>
<dbReference type="AlphaFoldDB" id="A0A2Z6SCA5"/>
<dbReference type="Pfam" id="PF12937">
    <property type="entry name" value="F-box-like"/>
    <property type="match status" value="1"/>
</dbReference>
<name>A0A2Z6SCA5_9GLOM</name>
<evidence type="ECO:0000313" key="4">
    <source>
        <dbReference type="Proteomes" id="UP000247702"/>
    </source>
</evidence>
<dbReference type="EMBL" id="BEXD01004270">
    <property type="protein sequence ID" value="GBC09085.1"/>
    <property type="molecule type" value="Genomic_DNA"/>
</dbReference>
<dbReference type="InterPro" id="IPR019734">
    <property type="entry name" value="TPR_rpt"/>
</dbReference>
<dbReference type="GO" id="GO:0031146">
    <property type="term" value="P:SCF-dependent proteasomal ubiquitin-dependent protein catabolic process"/>
    <property type="evidence" value="ECO:0007669"/>
    <property type="project" value="TreeGrafter"/>
</dbReference>
<dbReference type="SMART" id="SM00256">
    <property type="entry name" value="FBOX"/>
    <property type="match status" value="1"/>
</dbReference>
<dbReference type="Gene3D" id="3.80.10.10">
    <property type="entry name" value="Ribonuclease Inhibitor"/>
    <property type="match status" value="2"/>
</dbReference>
<evidence type="ECO:0000313" key="3">
    <source>
        <dbReference type="EMBL" id="GES86042.1"/>
    </source>
</evidence>
<dbReference type="EMBL" id="BLAL01000160">
    <property type="protein sequence ID" value="GES86042.1"/>
    <property type="molecule type" value="Genomic_DNA"/>
</dbReference>
<dbReference type="OrthoDB" id="2218971at2759"/>
<dbReference type="InterPro" id="IPR057207">
    <property type="entry name" value="FBXL15_LRR"/>
</dbReference>
<evidence type="ECO:0000259" key="1">
    <source>
        <dbReference type="PROSITE" id="PS50181"/>
    </source>
</evidence>
<dbReference type="SMART" id="SM00367">
    <property type="entry name" value="LRR_CC"/>
    <property type="match status" value="7"/>
</dbReference>
<evidence type="ECO:0000313" key="2">
    <source>
        <dbReference type="EMBL" id="GBC09085.1"/>
    </source>
</evidence>
<dbReference type="Proteomes" id="UP000247702">
    <property type="component" value="Unassembled WGS sequence"/>
</dbReference>
<dbReference type="GO" id="GO:0019005">
    <property type="term" value="C:SCF ubiquitin ligase complex"/>
    <property type="evidence" value="ECO:0007669"/>
    <property type="project" value="TreeGrafter"/>
</dbReference>
<dbReference type="Gene3D" id="1.25.40.10">
    <property type="entry name" value="Tetratricopeptide repeat domain"/>
    <property type="match status" value="1"/>
</dbReference>
<feature type="domain" description="F-box" evidence="1">
    <location>
        <begin position="144"/>
        <end position="191"/>
    </location>
</feature>
<proteinExistence type="predicted"/>
<dbReference type="STRING" id="94130.A0A2Z6SCA5"/>
<dbReference type="SUPFAM" id="SSF81383">
    <property type="entry name" value="F-box domain"/>
    <property type="match status" value="1"/>
</dbReference>
<sequence>MYKRGNESQEINQKYALQCFNEAKEALKNNELAKANELFTKAINLVPTCIPFYDYRASTLEKLGQLDDALRDALSMIKLDKTAVKAYLRTGKVYRLLNQTDKAIKIYNIGLSNVKIKDQYYKLLQKQSEELQYKIFKSGSSKTCDMMRFLPPELRDDVLKRLPFASLCKATAVSKTWRNYILSSAVLWRDINFERPLRNTNVLDDQTIRVYAKRGGRRLRKLICGDSPKVTDKALSALREIPCNRLQCIVLSDSNISDENTRAFVKTIGLNLNTIDFSKSDITNMTISVILSRCKHLETLNLSFCNNLTTEAFNPAIVDNKASKLNDINLQCCDQVKGNVIDYFIVLFPNLIRLDLAGISGLNTKYLDKMKNFVNLKLLRMKGDLPMEENLILEDAFEIFSSNCTNLCTFSLNECQSLTDNCIRKLVQSCSKLKELDIMSNIYLTDETMHLIGNYCKQLKVLYIGKSPGITDAGVINVIKSDCGPLLEVIDLQRNSNITDETLKEMGSYCKSLKETNFTWCKNVTGSGVGALVRQCGNTLKHLVLQECYNVAPDAIEYARKILGKNGIVSYEFRGKF</sequence>
<dbReference type="InterPro" id="IPR001810">
    <property type="entry name" value="F-box_dom"/>
</dbReference>
<dbReference type="Proteomes" id="UP000615446">
    <property type="component" value="Unassembled WGS sequence"/>
</dbReference>
<reference evidence="2 4" key="1">
    <citation type="submission" date="2017-11" db="EMBL/GenBank/DDBJ databases">
        <title>The genome of Rhizophagus clarus HR1 reveals common genetic basis of auxotrophy among arbuscular mycorrhizal fungi.</title>
        <authorList>
            <person name="Kobayashi Y."/>
        </authorList>
    </citation>
    <scope>NUCLEOTIDE SEQUENCE [LARGE SCALE GENOMIC DNA]</scope>
    <source>
        <strain evidence="2 4">HR1</strain>
    </source>
</reference>
<organism evidence="2 4">
    <name type="scientific">Rhizophagus clarus</name>
    <dbReference type="NCBI Taxonomy" id="94130"/>
    <lineage>
        <taxon>Eukaryota</taxon>
        <taxon>Fungi</taxon>
        <taxon>Fungi incertae sedis</taxon>
        <taxon>Mucoromycota</taxon>
        <taxon>Glomeromycotina</taxon>
        <taxon>Glomeromycetes</taxon>
        <taxon>Glomerales</taxon>
        <taxon>Glomeraceae</taxon>
        <taxon>Rhizophagus</taxon>
    </lineage>
</organism>
<keyword evidence="4" id="KW-1185">Reference proteome</keyword>
<reference evidence="3" key="2">
    <citation type="submission" date="2019-10" db="EMBL/GenBank/DDBJ databases">
        <title>Conservation and host-specific expression of non-tandemly repeated heterogenous ribosome RNA gene in arbuscular mycorrhizal fungi.</title>
        <authorList>
            <person name="Maeda T."/>
            <person name="Kobayashi Y."/>
            <person name="Nakagawa T."/>
            <person name="Ezawa T."/>
            <person name="Yamaguchi K."/>
            <person name="Bino T."/>
            <person name="Nishimoto Y."/>
            <person name="Shigenobu S."/>
            <person name="Kawaguchi M."/>
        </authorList>
    </citation>
    <scope>NUCLEOTIDE SEQUENCE</scope>
    <source>
        <strain evidence="3">HR1</strain>
    </source>
</reference>
<dbReference type="InterPro" id="IPR011990">
    <property type="entry name" value="TPR-like_helical_dom_sf"/>
</dbReference>
<dbReference type="SUPFAM" id="SSF48452">
    <property type="entry name" value="TPR-like"/>
    <property type="match status" value="1"/>
</dbReference>
<protein>
    <submittedName>
        <fullName evidence="3">TPR-like protein</fullName>
    </submittedName>
</protein>
<dbReference type="SMART" id="SM00028">
    <property type="entry name" value="TPR"/>
    <property type="match status" value="3"/>
</dbReference>
<dbReference type="InterPro" id="IPR032675">
    <property type="entry name" value="LRR_dom_sf"/>
</dbReference>
<dbReference type="InterPro" id="IPR006553">
    <property type="entry name" value="Leu-rich_rpt_Cys-con_subtyp"/>
</dbReference>
<dbReference type="PANTHER" id="PTHR13318:SF95">
    <property type="entry name" value="F-BOX PROTEIN YLR352W"/>
    <property type="match status" value="1"/>
</dbReference>
<comment type="caution">
    <text evidence="2">The sequence shown here is derived from an EMBL/GenBank/DDBJ whole genome shotgun (WGS) entry which is preliminary data.</text>
</comment>
<accession>A0A2Z6SCA5</accession>
<gene>
    <name evidence="3" type="ORF">RCL2_001311600</name>
    <name evidence="2" type="ORF">RclHR1_00860023</name>
</gene>